<dbReference type="PANTHER" id="PTHR48081:SF8">
    <property type="entry name" value="ALPHA_BETA HYDROLASE FOLD-3 DOMAIN-CONTAINING PROTEIN-RELATED"/>
    <property type="match status" value="1"/>
</dbReference>
<feature type="region of interest" description="Disordered" evidence="2">
    <location>
        <begin position="1"/>
        <end position="36"/>
    </location>
</feature>
<evidence type="ECO:0000256" key="1">
    <source>
        <dbReference type="ARBA" id="ARBA00022801"/>
    </source>
</evidence>
<evidence type="ECO:0000313" key="4">
    <source>
        <dbReference type="EMBL" id="TGO21159.1"/>
    </source>
</evidence>
<dbReference type="Proteomes" id="UP000297910">
    <property type="component" value="Unassembled WGS sequence"/>
</dbReference>
<evidence type="ECO:0000256" key="2">
    <source>
        <dbReference type="SAM" id="MobiDB-lite"/>
    </source>
</evidence>
<gene>
    <name evidence="4" type="ORF">BPAE_0237g00160</name>
</gene>
<dbReference type="InterPro" id="IPR029058">
    <property type="entry name" value="AB_hydrolase_fold"/>
</dbReference>
<dbReference type="Gene3D" id="3.40.50.1820">
    <property type="entry name" value="alpha/beta hydrolase"/>
    <property type="match status" value="1"/>
</dbReference>
<dbReference type="AlphaFoldDB" id="A0A4Z1FCZ3"/>
<feature type="domain" description="Alpha/beta hydrolase fold-3" evidence="3">
    <location>
        <begin position="289"/>
        <end position="354"/>
    </location>
</feature>
<sequence length="391" mass="44630">MSKHPFSKGLPSKPFHTLPDTLEHKKARNDESMRRTDSWFTKETTTMLRHWQSRPKTSADAVLADHPDISATKVVVSKFPEIPNTYGDIKVVILQLKTATSSNLRPAIYFIHGDPFMADGPLDGISGFFNMIKQLDLVLLTIDYRLLDKHWCPTPLTDCYRCLQYVFKEAKNLRIDPTKIMIAGQFLGGGLAAATAIMARDGVDMGLHGGGNLMAQCLICPIIDDRLVIETKQNSEDEGEFWTSKVWKKTVWDYYLRDINSIPDHDTDRRLVADADPTDQRILSGALRKEKVWRAYHRSQHLRYVTPACAPDLYDLPPTWIDVGRDEVFRDQVMRYATRLMDAGNETELHILKGDRSDFDSLHNPQTKTSQAYMSLRLDWIMSLLSWGGKE</sequence>
<protein>
    <recommendedName>
        <fullName evidence="3">Alpha/beta hydrolase fold-3 domain-containing protein</fullName>
    </recommendedName>
</protein>
<dbReference type="Pfam" id="PF07859">
    <property type="entry name" value="Abhydrolase_3"/>
    <property type="match status" value="2"/>
</dbReference>
<proteinExistence type="predicted"/>
<dbReference type="EMBL" id="PQXI01000236">
    <property type="protein sequence ID" value="TGO21159.1"/>
    <property type="molecule type" value="Genomic_DNA"/>
</dbReference>
<feature type="domain" description="Alpha/beta hydrolase fold-3" evidence="3">
    <location>
        <begin position="110"/>
        <end position="257"/>
    </location>
</feature>
<evidence type="ECO:0000313" key="5">
    <source>
        <dbReference type="Proteomes" id="UP000297910"/>
    </source>
</evidence>
<comment type="caution">
    <text evidence="4">The sequence shown here is derived from an EMBL/GenBank/DDBJ whole genome shotgun (WGS) entry which is preliminary data.</text>
</comment>
<evidence type="ECO:0000259" key="3">
    <source>
        <dbReference type="Pfam" id="PF07859"/>
    </source>
</evidence>
<dbReference type="GO" id="GO:0016787">
    <property type="term" value="F:hydrolase activity"/>
    <property type="evidence" value="ECO:0007669"/>
    <property type="project" value="UniProtKB-KW"/>
</dbReference>
<keyword evidence="5" id="KW-1185">Reference proteome</keyword>
<name>A0A4Z1FCZ3_9HELO</name>
<dbReference type="InterPro" id="IPR050300">
    <property type="entry name" value="GDXG_lipolytic_enzyme"/>
</dbReference>
<dbReference type="PANTHER" id="PTHR48081">
    <property type="entry name" value="AB HYDROLASE SUPERFAMILY PROTEIN C4A8.06C"/>
    <property type="match status" value="1"/>
</dbReference>
<keyword evidence="1" id="KW-0378">Hydrolase</keyword>
<dbReference type="SUPFAM" id="SSF53474">
    <property type="entry name" value="alpha/beta-Hydrolases"/>
    <property type="match status" value="1"/>
</dbReference>
<dbReference type="InterPro" id="IPR013094">
    <property type="entry name" value="AB_hydrolase_3"/>
</dbReference>
<organism evidence="4 5">
    <name type="scientific">Botrytis paeoniae</name>
    <dbReference type="NCBI Taxonomy" id="278948"/>
    <lineage>
        <taxon>Eukaryota</taxon>
        <taxon>Fungi</taxon>
        <taxon>Dikarya</taxon>
        <taxon>Ascomycota</taxon>
        <taxon>Pezizomycotina</taxon>
        <taxon>Leotiomycetes</taxon>
        <taxon>Helotiales</taxon>
        <taxon>Sclerotiniaceae</taxon>
        <taxon>Botrytis</taxon>
    </lineage>
</organism>
<feature type="compositionally biased region" description="Basic and acidic residues" evidence="2">
    <location>
        <begin position="21"/>
        <end position="36"/>
    </location>
</feature>
<accession>A0A4Z1FCZ3</accession>
<reference evidence="4 5" key="1">
    <citation type="submission" date="2017-12" db="EMBL/GenBank/DDBJ databases">
        <title>Comparative genomics of Botrytis spp.</title>
        <authorList>
            <person name="Valero-Jimenez C.A."/>
            <person name="Tapia P."/>
            <person name="Veloso J."/>
            <person name="Silva-Moreno E."/>
            <person name="Staats M."/>
            <person name="Valdes J.H."/>
            <person name="Van Kan J.A.L."/>
        </authorList>
    </citation>
    <scope>NUCLEOTIDE SEQUENCE [LARGE SCALE GENOMIC DNA]</scope>
    <source>
        <strain evidence="4 5">Bp0003</strain>
    </source>
</reference>